<dbReference type="InterPro" id="IPR036689">
    <property type="entry name" value="ESAT-6-like_sf"/>
</dbReference>
<evidence type="ECO:0000313" key="3">
    <source>
        <dbReference type="Proteomes" id="UP000642993"/>
    </source>
</evidence>
<dbReference type="Proteomes" id="UP000642993">
    <property type="component" value="Unassembled WGS sequence"/>
</dbReference>
<name>A0A927JD67_9ACTN</name>
<dbReference type="Gene3D" id="1.10.287.1060">
    <property type="entry name" value="ESAT-6-like"/>
    <property type="match status" value="1"/>
</dbReference>
<evidence type="ECO:0000259" key="1">
    <source>
        <dbReference type="Pfam" id="PF00934"/>
    </source>
</evidence>
<dbReference type="AlphaFoldDB" id="A0A927JD67"/>
<organism evidence="2 3">
    <name type="scientific">Lolliginicoccus lacisalsi</name>
    <dbReference type="NCBI Taxonomy" id="2742202"/>
    <lineage>
        <taxon>Bacteria</taxon>
        <taxon>Bacillati</taxon>
        <taxon>Actinomycetota</taxon>
        <taxon>Actinomycetes</taxon>
        <taxon>Mycobacteriales</taxon>
        <taxon>Hoyosellaceae</taxon>
        <taxon>Lolliginicoccus</taxon>
    </lineage>
</organism>
<dbReference type="InterPro" id="IPR000084">
    <property type="entry name" value="PE-PGRS_N"/>
</dbReference>
<dbReference type="Pfam" id="PF00934">
    <property type="entry name" value="PE"/>
    <property type="match status" value="1"/>
</dbReference>
<evidence type="ECO:0000313" key="2">
    <source>
        <dbReference type="EMBL" id="MBD8506953.1"/>
    </source>
</evidence>
<dbReference type="EMBL" id="JACYWE010000006">
    <property type="protein sequence ID" value="MBD8506953.1"/>
    <property type="molecule type" value="Genomic_DNA"/>
</dbReference>
<protein>
    <submittedName>
        <fullName evidence="2">PE domain-containing protein</fullName>
    </submittedName>
</protein>
<feature type="domain" description="PE" evidence="1">
    <location>
        <begin position="5"/>
        <end position="93"/>
    </location>
</feature>
<reference evidence="2" key="1">
    <citation type="submission" date="2020-09" db="EMBL/GenBank/DDBJ databases">
        <title>Hoyosella lacisalsi sp. nov., a halotolerant actinobacterium isolated from soil of Lake Gudzhirganskoe.</title>
        <authorList>
            <person name="Yang Q."/>
            <person name="Guo P.Y."/>
            <person name="Liu S.W."/>
            <person name="Li F.N."/>
            <person name="Sun C.H."/>
        </authorList>
    </citation>
    <scope>NUCLEOTIDE SEQUENCE</scope>
    <source>
        <strain evidence="2">G463</strain>
    </source>
</reference>
<proteinExistence type="predicted"/>
<comment type="caution">
    <text evidence="2">The sequence shown here is derived from an EMBL/GenBank/DDBJ whole genome shotgun (WGS) entry which is preliminary data.</text>
</comment>
<gene>
    <name evidence="2" type="ORF">HT102_10675</name>
</gene>
<keyword evidence="3" id="KW-1185">Reference proteome</keyword>
<dbReference type="SUPFAM" id="SSF140453">
    <property type="entry name" value="EsxAB dimer-like"/>
    <property type="match status" value="1"/>
</dbReference>
<accession>A0A927JD67</accession>
<sequence>MAQELSVDPEALRAAAAELDAAATRIDSELARARGSAAPPPGAADEVTVASTRWISDAFARTDPALVSALRELREAARTLRHQAATYTEQDGAASRSIASHA</sequence>